<protein>
    <submittedName>
        <fullName evidence="2">Uncharacterized protein</fullName>
    </submittedName>
</protein>
<comment type="caution">
    <text evidence="2">The sequence shown here is derived from an EMBL/GenBank/DDBJ whole genome shotgun (WGS) entry which is preliminary data.</text>
</comment>
<evidence type="ECO:0000256" key="1">
    <source>
        <dbReference type="SAM" id="MobiDB-lite"/>
    </source>
</evidence>
<reference evidence="2 3" key="1">
    <citation type="submission" date="2021-11" db="EMBL/GenBank/DDBJ databases">
        <title>Black yeast isolated from Biological Soil Crust.</title>
        <authorList>
            <person name="Kurbessoian T."/>
        </authorList>
    </citation>
    <scope>NUCLEOTIDE SEQUENCE [LARGE SCALE GENOMIC DNA]</scope>
    <source>
        <strain evidence="2 3">CCFEE 5522</strain>
    </source>
</reference>
<sequence>MPMIWNAEADAKLMATVLQVCDVKLTQQHYDVVAKTMGCTPKALKHRMQKIRNAGKEGQDDDDDAGEDTAKTKPVKAAKATKAAVAAGGKKKVGSGGGKKQAARTPSPAADDEEQADGALTPPPSNRPKRGGSKRDYAQLAGEDGSDDEEDGDGMGKKVKIEVGEDIGEGLRMANEGEEGDEGVEAEEMDGAGFFT</sequence>
<dbReference type="Proteomes" id="UP001324427">
    <property type="component" value="Unassembled WGS sequence"/>
</dbReference>
<organism evidence="2 3">
    <name type="scientific">Oleoguttula mirabilis</name>
    <dbReference type="NCBI Taxonomy" id="1507867"/>
    <lineage>
        <taxon>Eukaryota</taxon>
        <taxon>Fungi</taxon>
        <taxon>Dikarya</taxon>
        <taxon>Ascomycota</taxon>
        <taxon>Pezizomycotina</taxon>
        <taxon>Dothideomycetes</taxon>
        <taxon>Dothideomycetidae</taxon>
        <taxon>Mycosphaerellales</taxon>
        <taxon>Teratosphaeriaceae</taxon>
        <taxon>Oleoguttula</taxon>
    </lineage>
</organism>
<accession>A0AAV9J809</accession>
<name>A0AAV9J809_9PEZI</name>
<dbReference type="AlphaFoldDB" id="A0AAV9J809"/>
<feature type="region of interest" description="Disordered" evidence="1">
    <location>
        <begin position="53"/>
        <end position="196"/>
    </location>
</feature>
<dbReference type="EMBL" id="JAVFHQ010000059">
    <property type="protein sequence ID" value="KAK4540940.1"/>
    <property type="molecule type" value="Genomic_DNA"/>
</dbReference>
<feature type="compositionally biased region" description="Basic and acidic residues" evidence="1">
    <location>
        <begin position="154"/>
        <end position="163"/>
    </location>
</feature>
<evidence type="ECO:0000313" key="2">
    <source>
        <dbReference type="EMBL" id="KAK4540940.1"/>
    </source>
</evidence>
<gene>
    <name evidence="2" type="ORF">LTR36_008448</name>
</gene>
<feature type="compositionally biased region" description="Acidic residues" evidence="1">
    <location>
        <begin position="176"/>
        <end position="190"/>
    </location>
</feature>
<proteinExistence type="predicted"/>
<feature type="compositionally biased region" description="Acidic residues" evidence="1">
    <location>
        <begin position="144"/>
        <end position="153"/>
    </location>
</feature>
<evidence type="ECO:0000313" key="3">
    <source>
        <dbReference type="Proteomes" id="UP001324427"/>
    </source>
</evidence>
<feature type="compositionally biased region" description="Low complexity" evidence="1">
    <location>
        <begin position="75"/>
        <end position="88"/>
    </location>
</feature>
<keyword evidence="3" id="KW-1185">Reference proteome</keyword>